<feature type="domain" description="Intradiol ring-cleavage dioxygenases" evidence="2">
    <location>
        <begin position="149"/>
        <end position="223"/>
    </location>
</feature>
<dbReference type="SUPFAM" id="SSF49482">
    <property type="entry name" value="Aromatic compound dioxygenase"/>
    <property type="match status" value="1"/>
</dbReference>
<accession>A0A9W6CVC7</accession>
<dbReference type="Proteomes" id="UP001144396">
    <property type="component" value="Unassembled WGS sequence"/>
</dbReference>
<dbReference type="Pfam" id="PF00775">
    <property type="entry name" value="Dioxygenase_C"/>
    <property type="match status" value="1"/>
</dbReference>
<dbReference type="CDD" id="cd03457">
    <property type="entry name" value="intradiol_dioxygenase_like"/>
    <property type="match status" value="1"/>
</dbReference>
<proteinExistence type="predicted"/>
<dbReference type="PANTHER" id="PTHR34315">
    <property type="match status" value="1"/>
</dbReference>
<comment type="caution">
    <text evidence="3">The sequence shown here is derived from an EMBL/GenBank/DDBJ whole genome shotgun (WGS) entry which is preliminary data.</text>
</comment>
<dbReference type="RefSeq" id="WP_281882374.1">
    <property type="nucleotide sequence ID" value="NZ_BSDP01000001.1"/>
</dbReference>
<feature type="compositionally biased region" description="Acidic residues" evidence="1">
    <location>
        <begin position="103"/>
        <end position="112"/>
    </location>
</feature>
<evidence type="ECO:0000313" key="4">
    <source>
        <dbReference type="Proteomes" id="UP001144396"/>
    </source>
</evidence>
<feature type="compositionally biased region" description="Basic and acidic residues" evidence="1">
    <location>
        <begin position="14"/>
        <end position="25"/>
    </location>
</feature>
<organism evidence="3 4">
    <name type="scientific">Agromyces rhizosphaerae</name>
    <dbReference type="NCBI Taxonomy" id="88374"/>
    <lineage>
        <taxon>Bacteria</taxon>
        <taxon>Bacillati</taxon>
        <taxon>Actinomycetota</taxon>
        <taxon>Actinomycetes</taxon>
        <taxon>Micrococcales</taxon>
        <taxon>Microbacteriaceae</taxon>
        <taxon>Agromyces</taxon>
    </lineage>
</organism>
<reference evidence="3" key="1">
    <citation type="submission" date="2022-12" db="EMBL/GenBank/DDBJ databases">
        <title>Reference genome sequencing for broad-spectrum identification of bacterial and archaeal isolates by mass spectrometry.</title>
        <authorList>
            <person name="Sekiguchi Y."/>
            <person name="Tourlousse D.M."/>
        </authorList>
    </citation>
    <scope>NUCLEOTIDE SEQUENCE</scope>
    <source>
        <strain evidence="3">14</strain>
    </source>
</reference>
<feature type="compositionally biased region" description="Low complexity" evidence="1">
    <location>
        <begin position="73"/>
        <end position="102"/>
    </location>
</feature>
<name>A0A9W6CVC7_9MICO</name>
<protein>
    <submittedName>
        <fullName evidence="3">3,4-dioxygenase subunit beta</fullName>
    </submittedName>
</protein>
<dbReference type="GO" id="GO:0016702">
    <property type="term" value="F:oxidoreductase activity, acting on single donors with incorporation of molecular oxygen, incorporation of two atoms of oxygen"/>
    <property type="evidence" value="ECO:0007669"/>
    <property type="project" value="InterPro"/>
</dbReference>
<feature type="region of interest" description="Disordered" evidence="1">
    <location>
        <begin position="73"/>
        <end position="127"/>
    </location>
</feature>
<keyword evidence="4" id="KW-1185">Reference proteome</keyword>
<dbReference type="InterPro" id="IPR015889">
    <property type="entry name" value="Intradiol_dOase_core"/>
</dbReference>
<sequence>MTREDHMGAQGNETRSDATGEVDPRWIDEDGNVIDEDHRGLVYDIRTLVDRRLALGIFGGIGLSTLLAACAPADSGASDSTASSGTDASSGGSTATATPSAEADGDLVEVPDETGGPYPADGSNGVNVLDDSGIVRSDIRSSFGSSTTTAEGVPLTIELTVRDASTGSAMAGAGVYLWHCDRDGNYSLYSQGLANENYLRGVQETDSNGTVRFTSIYPACYAGRWPHIHFEVYEDVATAVAAGPIVKTSQIALPEEVNDVVYATSGYEQSVRNASQVSLASDNVFGDDGGIHQIANMSGSVSDGYNASLTIGV</sequence>
<gene>
    <name evidence="3" type="ORF">ARHIZOSPH14_06170</name>
</gene>
<dbReference type="AlphaFoldDB" id="A0A9W6CVC7"/>
<evidence type="ECO:0000259" key="2">
    <source>
        <dbReference type="Pfam" id="PF00775"/>
    </source>
</evidence>
<dbReference type="PANTHER" id="PTHR34315:SF1">
    <property type="entry name" value="INTRADIOL RING-CLEAVAGE DIOXYGENASES DOMAIN-CONTAINING PROTEIN-RELATED"/>
    <property type="match status" value="1"/>
</dbReference>
<dbReference type="Gene3D" id="2.60.130.10">
    <property type="entry name" value="Aromatic compound dioxygenase"/>
    <property type="match status" value="1"/>
</dbReference>
<feature type="region of interest" description="Disordered" evidence="1">
    <location>
        <begin position="1"/>
        <end position="25"/>
    </location>
</feature>
<dbReference type="GO" id="GO:0008199">
    <property type="term" value="F:ferric iron binding"/>
    <property type="evidence" value="ECO:0007669"/>
    <property type="project" value="InterPro"/>
</dbReference>
<evidence type="ECO:0000256" key="1">
    <source>
        <dbReference type="SAM" id="MobiDB-lite"/>
    </source>
</evidence>
<dbReference type="InterPro" id="IPR000627">
    <property type="entry name" value="Intradiol_dOase_C"/>
</dbReference>
<evidence type="ECO:0000313" key="3">
    <source>
        <dbReference type="EMBL" id="GLI26375.1"/>
    </source>
</evidence>
<dbReference type="EMBL" id="BSDP01000001">
    <property type="protein sequence ID" value="GLI26375.1"/>
    <property type="molecule type" value="Genomic_DNA"/>
</dbReference>